<dbReference type="InterPro" id="IPR000760">
    <property type="entry name" value="Inositol_monophosphatase-like"/>
</dbReference>
<gene>
    <name evidence="5" type="ORF">RCA23_c00400</name>
</gene>
<dbReference type="RefSeq" id="WP_347721366.1">
    <property type="nucleotide sequence ID" value="NZ_CP003984.1"/>
</dbReference>
<protein>
    <submittedName>
        <fullName evidence="5">Inositol monophosphatase</fullName>
    </submittedName>
</protein>
<feature type="binding site" evidence="4">
    <location>
        <position position="65"/>
    </location>
    <ligand>
        <name>Mg(2+)</name>
        <dbReference type="ChEBI" id="CHEBI:18420"/>
        <label>1</label>
        <note>catalytic</note>
    </ligand>
</feature>
<dbReference type="GO" id="GO:0006020">
    <property type="term" value="P:inositol metabolic process"/>
    <property type="evidence" value="ECO:0007669"/>
    <property type="project" value="TreeGrafter"/>
</dbReference>
<comment type="cofactor">
    <cofactor evidence="4">
        <name>Mg(2+)</name>
        <dbReference type="ChEBI" id="CHEBI:18420"/>
    </cofactor>
</comment>
<feature type="binding site" evidence="4">
    <location>
        <position position="85"/>
    </location>
    <ligand>
        <name>Mg(2+)</name>
        <dbReference type="ChEBI" id="CHEBI:18420"/>
        <label>1</label>
        <note>catalytic</note>
    </ligand>
</feature>
<feature type="binding site" evidence="4">
    <location>
        <position position="86"/>
    </location>
    <ligand>
        <name>Mg(2+)</name>
        <dbReference type="ChEBI" id="CHEBI:18420"/>
        <label>1</label>
        <note>catalytic</note>
    </ligand>
</feature>
<dbReference type="GO" id="GO:0007165">
    <property type="term" value="P:signal transduction"/>
    <property type="evidence" value="ECO:0007669"/>
    <property type="project" value="TreeGrafter"/>
</dbReference>
<dbReference type="PROSITE" id="PS00630">
    <property type="entry name" value="IMP_2"/>
    <property type="match status" value="1"/>
</dbReference>
<keyword evidence="6" id="KW-1185">Reference proteome</keyword>
<organism evidence="5 6">
    <name type="scientific">Planktomarina temperata RCA23</name>
    <dbReference type="NCBI Taxonomy" id="666509"/>
    <lineage>
        <taxon>Bacteria</taxon>
        <taxon>Pseudomonadati</taxon>
        <taxon>Pseudomonadota</taxon>
        <taxon>Alphaproteobacteria</taxon>
        <taxon>Rhodobacterales</taxon>
        <taxon>Paracoccaceae</taxon>
        <taxon>Planktomarina</taxon>
    </lineage>
</organism>
<dbReference type="SUPFAM" id="SSF56655">
    <property type="entry name" value="Carbohydrate phosphatase"/>
    <property type="match status" value="1"/>
</dbReference>
<dbReference type="InterPro" id="IPR020550">
    <property type="entry name" value="Inositol_monophosphatase_CS"/>
</dbReference>
<evidence type="ECO:0000256" key="3">
    <source>
        <dbReference type="ARBA" id="ARBA00022842"/>
    </source>
</evidence>
<proteinExistence type="inferred from homology"/>
<dbReference type="PANTHER" id="PTHR20854:SF4">
    <property type="entry name" value="INOSITOL-1-MONOPHOSPHATASE-RELATED"/>
    <property type="match status" value="1"/>
</dbReference>
<dbReference type="GO" id="GO:0046872">
    <property type="term" value="F:metal ion binding"/>
    <property type="evidence" value="ECO:0007669"/>
    <property type="project" value="UniProtKB-KW"/>
</dbReference>
<name>A0AAN0RGA4_9RHOB</name>
<comment type="similarity">
    <text evidence="1">Belongs to the inositol monophosphatase superfamily.</text>
</comment>
<evidence type="ECO:0000313" key="5">
    <source>
        <dbReference type="EMBL" id="AII85613.1"/>
    </source>
</evidence>
<dbReference type="PRINTS" id="PR00377">
    <property type="entry name" value="IMPHPHTASES"/>
</dbReference>
<dbReference type="KEGG" id="ptp:RCA23_c00400"/>
<dbReference type="Proteomes" id="UP000028680">
    <property type="component" value="Chromosome"/>
</dbReference>
<keyword evidence="2 4" id="KW-0479">Metal-binding</keyword>
<dbReference type="Gene3D" id="3.40.190.80">
    <property type="match status" value="1"/>
</dbReference>
<feature type="binding site" evidence="4">
    <location>
        <position position="204"/>
    </location>
    <ligand>
        <name>Mg(2+)</name>
        <dbReference type="ChEBI" id="CHEBI:18420"/>
        <label>1</label>
        <note>catalytic</note>
    </ligand>
</feature>
<dbReference type="AlphaFoldDB" id="A0AAN0RGA4"/>
<sequence length="255" mass="26944">MNDLELITQAARAAGDIAMGFFQKDPEIWDKSDNAGPVTEADLAVDKMLSAELRAARPGYGWLSEETEDGAERLHKDQVFIVDPIDGTRAFIAGTEHWSHSIAIAKAGQIQAAAVYLPVLDMMFCACLGGGAFLNGAPISVSPRAATRGADILSAKSNFDPAFWPGGFPDLKRSFRSSLAYRLCLVANGAFDGMLTLRPTWEWDVAAGSLIVNEAGGLSTDQTGAAPLFNSGAAQLNGMVASNRDIHSGLLAGLT</sequence>
<evidence type="ECO:0000256" key="2">
    <source>
        <dbReference type="ARBA" id="ARBA00022723"/>
    </source>
</evidence>
<dbReference type="CDD" id="cd01638">
    <property type="entry name" value="CysQ"/>
    <property type="match status" value="1"/>
</dbReference>
<dbReference type="GO" id="GO:0046854">
    <property type="term" value="P:phosphatidylinositol phosphate biosynthetic process"/>
    <property type="evidence" value="ECO:0007669"/>
    <property type="project" value="InterPro"/>
</dbReference>
<dbReference type="Gene3D" id="3.30.540.10">
    <property type="entry name" value="Fructose-1,6-Bisphosphatase, subunit A, domain 1"/>
    <property type="match status" value="1"/>
</dbReference>
<reference evidence="5 6" key="1">
    <citation type="journal article" date="2014" name="ISME J.">
        <title>Adaptation of an abundant Roseobacter RCA organism to pelagic systems revealed by genomic and transcriptomic analyses.</title>
        <authorList>
            <person name="Voget S."/>
            <person name="Wemheuer B."/>
            <person name="Brinkhoff T."/>
            <person name="Vollmers J."/>
            <person name="Dietrich S."/>
            <person name="Giebel H.A."/>
            <person name="Beardsley C."/>
            <person name="Sardemann C."/>
            <person name="Bakenhus I."/>
            <person name="Billerbeck S."/>
            <person name="Daniel R."/>
            <person name="Simon M."/>
        </authorList>
    </citation>
    <scope>NUCLEOTIDE SEQUENCE [LARGE SCALE GENOMIC DNA]</scope>
    <source>
        <strain evidence="5 6">RCA23</strain>
    </source>
</reference>
<keyword evidence="3 4" id="KW-0460">Magnesium</keyword>
<dbReference type="EMBL" id="CP003984">
    <property type="protein sequence ID" value="AII85613.1"/>
    <property type="molecule type" value="Genomic_DNA"/>
</dbReference>
<accession>A0AAN0RGA4</accession>
<dbReference type="PANTHER" id="PTHR20854">
    <property type="entry name" value="INOSITOL MONOPHOSPHATASE"/>
    <property type="match status" value="1"/>
</dbReference>
<evidence type="ECO:0000256" key="4">
    <source>
        <dbReference type="PIRSR" id="PIRSR600760-2"/>
    </source>
</evidence>
<dbReference type="Pfam" id="PF00459">
    <property type="entry name" value="Inositol_P"/>
    <property type="match status" value="1"/>
</dbReference>
<evidence type="ECO:0000256" key="1">
    <source>
        <dbReference type="ARBA" id="ARBA00009759"/>
    </source>
</evidence>
<feature type="binding site" evidence="4">
    <location>
        <position position="83"/>
    </location>
    <ligand>
        <name>Mg(2+)</name>
        <dbReference type="ChEBI" id="CHEBI:18420"/>
        <label>1</label>
        <note>catalytic</note>
    </ligand>
</feature>
<evidence type="ECO:0000313" key="6">
    <source>
        <dbReference type="Proteomes" id="UP000028680"/>
    </source>
</evidence>
<dbReference type="GO" id="GO:0008934">
    <property type="term" value="F:inositol monophosphate 1-phosphatase activity"/>
    <property type="evidence" value="ECO:0007669"/>
    <property type="project" value="TreeGrafter"/>
</dbReference>